<evidence type="ECO:0000256" key="1">
    <source>
        <dbReference type="SAM" id="SignalP"/>
    </source>
</evidence>
<dbReference type="RefSeq" id="WP_202801133.1">
    <property type="nucleotide sequence ID" value="NZ_ALIH01000001.1"/>
</dbReference>
<organism evidence="3 4">
    <name type="scientific">Algibacter luteus</name>
    <dbReference type="NCBI Taxonomy" id="1178825"/>
    <lineage>
        <taxon>Bacteria</taxon>
        <taxon>Pseudomonadati</taxon>
        <taxon>Bacteroidota</taxon>
        <taxon>Flavobacteriia</taxon>
        <taxon>Flavobacteriales</taxon>
        <taxon>Flavobacteriaceae</taxon>
        <taxon>Algibacter</taxon>
    </lineage>
</organism>
<name>A0A1M6AQN4_9FLAO</name>
<feature type="signal peptide" evidence="1">
    <location>
        <begin position="1"/>
        <end position="31"/>
    </location>
</feature>
<reference evidence="3 4" key="1">
    <citation type="submission" date="2016-11" db="EMBL/GenBank/DDBJ databases">
        <authorList>
            <person name="Jaros S."/>
            <person name="Januszkiewicz K."/>
            <person name="Wedrychowicz H."/>
        </authorList>
    </citation>
    <scope>NUCLEOTIDE SEQUENCE [LARGE SCALE GENOMIC DNA]</scope>
    <source>
        <strain evidence="3 4">CGMCC 1.12213</strain>
    </source>
</reference>
<dbReference type="PROSITE" id="PS50933">
    <property type="entry name" value="CHRD"/>
    <property type="match status" value="1"/>
</dbReference>
<feature type="chain" id="PRO_5012816229" evidence="1">
    <location>
        <begin position="32"/>
        <end position="189"/>
    </location>
</feature>
<dbReference type="eggNOG" id="COG2133">
    <property type="taxonomic scope" value="Bacteria"/>
</dbReference>
<dbReference type="SMART" id="SM00754">
    <property type="entry name" value="CHRD"/>
    <property type="match status" value="1"/>
</dbReference>
<dbReference type="Pfam" id="PF07452">
    <property type="entry name" value="CHRD"/>
    <property type="match status" value="1"/>
</dbReference>
<protein>
    <submittedName>
        <fullName evidence="3">CHRD domain-containing protein</fullName>
    </submittedName>
</protein>
<evidence type="ECO:0000313" key="3">
    <source>
        <dbReference type="EMBL" id="SHI38810.1"/>
    </source>
</evidence>
<feature type="domain" description="CHRD" evidence="2">
    <location>
        <begin position="53"/>
        <end position="189"/>
    </location>
</feature>
<dbReference type="PROSITE" id="PS51257">
    <property type="entry name" value="PROKAR_LIPOPROTEIN"/>
    <property type="match status" value="1"/>
</dbReference>
<dbReference type="STRING" id="1178825.SAMN05216261_0566"/>
<proteinExistence type="predicted"/>
<evidence type="ECO:0000259" key="2">
    <source>
        <dbReference type="PROSITE" id="PS50933"/>
    </source>
</evidence>
<sequence>MIKLLLKLTGCICLLMALGLSLSGCSNQTLADLQEEETLATTLIAKQSKSKKGKLNFTTHLSGDNEVPAKETKATGQVIVRVSKDESSVYFKLIVANVQTNISGSHFHMAPAGTNGGVVVNLLNASDFTPQTEAPVNGVLAEGTITESNLAGDFAGNPLSDLISAIRAGNIYINVHTDKYGSGELRGQL</sequence>
<dbReference type="EMBL" id="FQYK01000001">
    <property type="protein sequence ID" value="SHI38810.1"/>
    <property type="molecule type" value="Genomic_DNA"/>
</dbReference>
<gene>
    <name evidence="3" type="ORF">SAMN05216261_0566</name>
</gene>
<keyword evidence="1" id="KW-0732">Signal</keyword>
<dbReference type="AlphaFoldDB" id="A0A1M6AQN4"/>
<evidence type="ECO:0000313" key="4">
    <source>
        <dbReference type="Proteomes" id="UP000184396"/>
    </source>
</evidence>
<keyword evidence="4" id="KW-1185">Reference proteome</keyword>
<dbReference type="Proteomes" id="UP000184396">
    <property type="component" value="Unassembled WGS sequence"/>
</dbReference>
<dbReference type="InterPro" id="IPR010895">
    <property type="entry name" value="CHRD"/>
</dbReference>
<accession>A0A1M6AQN4</accession>